<sequence length="224" mass="24799">MTACNIFVLSDQIRVWTDGAAVDTDGHLIHRQQKVGFLPHLNAVVVIRGPALAPPMVELWLGSLHETFDDLVDGLSATLRGLIQDHADKWEVRGAGSAFELLLAGFSESRKTPEVYWIEDSRRLDDIKRRGAISIVPADDVTTRRLTEAFPGMSEKKALRSDDVQLRLMELQRDVRARPNFYDGLPSGGVGAFAQLTTVTRSGISTRIVRRWPDRIGKKLGGAS</sequence>
<evidence type="ECO:0000313" key="2">
    <source>
        <dbReference type="Proteomes" id="UP000295122"/>
    </source>
</evidence>
<accession>A0A4R7BUD3</accession>
<organism evidence="1 2">
    <name type="scientific">Enterovirga rhinocerotis</name>
    <dbReference type="NCBI Taxonomy" id="1339210"/>
    <lineage>
        <taxon>Bacteria</taxon>
        <taxon>Pseudomonadati</taxon>
        <taxon>Pseudomonadota</taxon>
        <taxon>Alphaproteobacteria</taxon>
        <taxon>Hyphomicrobiales</taxon>
        <taxon>Methylobacteriaceae</taxon>
        <taxon>Enterovirga</taxon>
    </lineage>
</organism>
<name>A0A4R7BUD3_9HYPH</name>
<evidence type="ECO:0000313" key="1">
    <source>
        <dbReference type="EMBL" id="TDR89111.1"/>
    </source>
</evidence>
<dbReference type="OrthoDB" id="7991867at2"/>
<proteinExistence type="predicted"/>
<dbReference type="Proteomes" id="UP000295122">
    <property type="component" value="Unassembled WGS sequence"/>
</dbReference>
<dbReference type="RefSeq" id="WP_133772574.1">
    <property type="nucleotide sequence ID" value="NZ_SNZR01000014.1"/>
</dbReference>
<comment type="caution">
    <text evidence="1">The sequence shown here is derived from an EMBL/GenBank/DDBJ whole genome shotgun (WGS) entry which is preliminary data.</text>
</comment>
<dbReference type="EMBL" id="SNZR01000014">
    <property type="protein sequence ID" value="TDR89111.1"/>
    <property type="molecule type" value="Genomic_DNA"/>
</dbReference>
<gene>
    <name evidence="1" type="ORF">EV668_3599</name>
</gene>
<dbReference type="AlphaFoldDB" id="A0A4R7BUD3"/>
<reference evidence="1 2" key="1">
    <citation type="submission" date="2019-03" db="EMBL/GenBank/DDBJ databases">
        <title>Genomic Encyclopedia of Type Strains, Phase IV (KMG-IV): sequencing the most valuable type-strain genomes for metagenomic binning, comparative biology and taxonomic classification.</title>
        <authorList>
            <person name="Goeker M."/>
        </authorList>
    </citation>
    <scope>NUCLEOTIDE SEQUENCE [LARGE SCALE GENOMIC DNA]</scope>
    <source>
        <strain evidence="1 2">DSM 25903</strain>
    </source>
</reference>
<protein>
    <submittedName>
        <fullName evidence="1">Uncharacterized protein</fullName>
    </submittedName>
</protein>
<keyword evidence="2" id="KW-1185">Reference proteome</keyword>